<dbReference type="EMBL" id="JAFREP010000016">
    <property type="protein sequence ID" value="MBO1320235.1"/>
    <property type="molecule type" value="Genomic_DNA"/>
</dbReference>
<feature type="domain" description="Protein kinase" evidence="1">
    <location>
        <begin position="30"/>
        <end position="303"/>
    </location>
</feature>
<dbReference type="InterPro" id="IPR045269">
    <property type="entry name" value="Atg1-like"/>
</dbReference>
<dbReference type="Gene3D" id="3.30.200.20">
    <property type="entry name" value="Phosphorylase Kinase, domain 1"/>
    <property type="match status" value="1"/>
</dbReference>
<dbReference type="PANTHER" id="PTHR24348">
    <property type="entry name" value="SERINE/THREONINE-PROTEIN KINASE UNC-51-RELATED"/>
    <property type="match status" value="1"/>
</dbReference>
<dbReference type="SUPFAM" id="SSF56112">
    <property type="entry name" value="Protein kinase-like (PK-like)"/>
    <property type="match status" value="1"/>
</dbReference>
<organism evidence="2 3">
    <name type="scientific">Acanthopleuribacter pedis</name>
    <dbReference type="NCBI Taxonomy" id="442870"/>
    <lineage>
        <taxon>Bacteria</taxon>
        <taxon>Pseudomonadati</taxon>
        <taxon>Acidobacteriota</taxon>
        <taxon>Holophagae</taxon>
        <taxon>Acanthopleuribacterales</taxon>
        <taxon>Acanthopleuribacteraceae</taxon>
        <taxon>Acanthopleuribacter</taxon>
    </lineage>
</organism>
<dbReference type="InterPro" id="IPR008271">
    <property type="entry name" value="Ser/Thr_kinase_AS"/>
</dbReference>
<keyword evidence="3" id="KW-1185">Reference proteome</keyword>
<dbReference type="InterPro" id="IPR000719">
    <property type="entry name" value="Prot_kinase_dom"/>
</dbReference>
<dbReference type="Gene3D" id="1.10.510.10">
    <property type="entry name" value="Transferase(Phosphotransferase) domain 1"/>
    <property type="match status" value="1"/>
</dbReference>
<gene>
    <name evidence="2" type="ORF">J3U88_17300</name>
</gene>
<name>A0A8J7Q988_9BACT</name>
<evidence type="ECO:0000313" key="3">
    <source>
        <dbReference type="Proteomes" id="UP000664417"/>
    </source>
</evidence>
<proteinExistence type="predicted"/>
<dbReference type="RefSeq" id="WP_207860189.1">
    <property type="nucleotide sequence ID" value="NZ_JAFREP010000016.1"/>
</dbReference>
<dbReference type="PROSITE" id="PS50011">
    <property type="entry name" value="PROTEIN_KINASE_DOM"/>
    <property type="match status" value="1"/>
</dbReference>
<comment type="caution">
    <text evidence="2">The sequence shown here is derived from an EMBL/GenBank/DDBJ whole genome shotgun (WGS) entry which is preliminary data.</text>
</comment>
<dbReference type="PROSITE" id="PS00108">
    <property type="entry name" value="PROTEIN_KINASE_ST"/>
    <property type="match status" value="1"/>
</dbReference>
<dbReference type="AlphaFoldDB" id="A0A8J7Q988"/>
<reference evidence="2" key="1">
    <citation type="submission" date="2021-03" db="EMBL/GenBank/DDBJ databases">
        <authorList>
            <person name="Wang G."/>
        </authorList>
    </citation>
    <scope>NUCLEOTIDE SEQUENCE</scope>
    <source>
        <strain evidence="2">KCTC 12899</strain>
    </source>
</reference>
<dbReference type="InterPro" id="IPR011009">
    <property type="entry name" value="Kinase-like_dom_sf"/>
</dbReference>
<dbReference type="CDD" id="cd14014">
    <property type="entry name" value="STKc_PknB_like"/>
    <property type="match status" value="1"/>
</dbReference>
<evidence type="ECO:0000313" key="2">
    <source>
        <dbReference type="EMBL" id="MBO1320235.1"/>
    </source>
</evidence>
<dbReference type="GO" id="GO:0005737">
    <property type="term" value="C:cytoplasm"/>
    <property type="evidence" value="ECO:0007669"/>
    <property type="project" value="TreeGrafter"/>
</dbReference>
<sequence>MTLGDLWNAQMNNKEAKPCDESGSTVGDRYIIDGLLQEGGMGRIYLGHYKNGDKKVVIKTVILAEYQQETEYLMTRFRREAKGLLQFSHPNIVEMLDYDLKGDKPYIVFEYIPGQTLREYLDAHPGGLPLSLAVSFMAQLCSALGMIHQRGVVHRDIKPTNIMVMDDPVNPQIKLLDFGLVFFEQVISETVKAKLTRKGQLVGTPAYMSPEQCVGRPVTHHSDIYNLGLLGFEMIAGQPAFESRNLQKLLMKQLKEKPPHLHLLKREVPRHVSYAISRALQKDPLQRFESGNDLWMALKGNPG</sequence>
<dbReference type="GO" id="GO:0005524">
    <property type="term" value="F:ATP binding"/>
    <property type="evidence" value="ECO:0007669"/>
    <property type="project" value="InterPro"/>
</dbReference>
<dbReference type="Pfam" id="PF00069">
    <property type="entry name" value="Pkinase"/>
    <property type="match status" value="1"/>
</dbReference>
<keyword evidence="2" id="KW-0723">Serine/threonine-protein kinase</keyword>
<dbReference type="SMART" id="SM00220">
    <property type="entry name" value="S_TKc"/>
    <property type="match status" value="1"/>
</dbReference>
<accession>A0A8J7Q988</accession>
<evidence type="ECO:0000259" key="1">
    <source>
        <dbReference type="PROSITE" id="PS50011"/>
    </source>
</evidence>
<dbReference type="GO" id="GO:0004674">
    <property type="term" value="F:protein serine/threonine kinase activity"/>
    <property type="evidence" value="ECO:0007669"/>
    <property type="project" value="UniProtKB-KW"/>
</dbReference>
<protein>
    <submittedName>
        <fullName evidence="2">Serine/threonine protein kinase</fullName>
    </submittedName>
</protein>
<keyword evidence="2" id="KW-0418">Kinase</keyword>
<dbReference type="PANTHER" id="PTHR24348:SF68">
    <property type="entry name" value="SERINE_THREONINE-PROTEIN KINASE ATG1C"/>
    <property type="match status" value="1"/>
</dbReference>
<keyword evidence="2" id="KW-0808">Transferase</keyword>
<dbReference type="Proteomes" id="UP000664417">
    <property type="component" value="Unassembled WGS sequence"/>
</dbReference>